<dbReference type="CDD" id="cd00038">
    <property type="entry name" value="CAP_ED"/>
    <property type="match status" value="1"/>
</dbReference>
<reference evidence="6" key="1">
    <citation type="submission" date="2016-10" db="EMBL/GenBank/DDBJ databases">
        <authorList>
            <person name="Varghese N."/>
            <person name="Submissions S."/>
        </authorList>
    </citation>
    <scope>NUCLEOTIDE SEQUENCE [LARGE SCALE GENOMIC DNA]</scope>
    <source>
        <strain evidence="6">LMG 26416</strain>
    </source>
</reference>
<dbReference type="InterPro" id="IPR018490">
    <property type="entry name" value="cNMP-bd_dom_sf"/>
</dbReference>
<evidence type="ECO:0000313" key="6">
    <source>
        <dbReference type="Proteomes" id="UP000199120"/>
    </source>
</evidence>
<sequence>MYAAPACEAILPAPPQPASDDVEPARVVVPVHPVEPVLHATLNEAVNDAPKRANARCSNCSLRGVCVPADLTAAELEKLDSVVCTTRPVRRGDALFRTHDAFHSIYAVKTGSFKTVVMHRDGREQVTGFQIPGEPLGLDGVCSGRHNCEAVALEDSTVCIIPFAQLESICRESRRMQHYLYQLMSGEIVRESGLMMLLGTMSAEQRLASFLLNLSARFRARGYSGAEFNLKMKREEIGCFLGIKLETVSRMFSRFQRERLVEPSGKQIRIVDPEGLARV</sequence>
<dbReference type="FunFam" id="1.10.10.10:FF:000028">
    <property type="entry name" value="Fumarate/nitrate reduction transcriptional regulator Fnr"/>
    <property type="match status" value="1"/>
</dbReference>
<evidence type="ECO:0000259" key="4">
    <source>
        <dbReference type="PROSITE" id="PS51063"/>
    </source>
</evidence>
<dbReference type="InterPro" id="IPR012318">
    <property type="entry name" value="HTH_CRP"/>
</dbReference>
<keyword evidence="1" id="KW-0805">Transcription regulation</keyword>
<dbReference type="InterPro" id="IPR036388">
    <property type="entry name" value="WH-like_DNA-bd_sf"/>
</dbReference>
<dbReference type="SMART" id="SM00419">
    <property type="entry name" value="HTH_CRP"/>
    <property type="match status" value="1"/>
</dbReference>
<dbReference type="CDD" id="cd00092">
    <property type="entry name" value="HTH_CRP"/>
    <property type="match status" value="1"/>
</dbReference>
<dbReference type="PANTHER" id="PTHR24567:SF75">
    <property type="entry name" value="FUMARATE AND NITRATE REDUCTION REGULATORY PROTEIN"/>
    <property type="match status" value="1"/>
</dbReference>
<evidence type="ECO:0000256" key="1">
    <source>
        <dbReference type="ARBA" id="ARBA00023015"/>
    </source>
</evidence>
<name>A0A1H7P5N3_9BURK</name>
<keyword evidence="6" id="KW-1185">Reference proteome</keyword>
<keyword evidence="2" id="KW-0238">DNA-binding</keyword>
<dbReference type="PROSITE" id="PS51063">
    <property type="entry name" value="HTH_CRP_2"/>
    <property type="match status" value="1"/>
</dbReference>
<dbReference type="SMART" id="SM00100">
    <property type="entry name" value="cNMP"/>
    <property type="match status" value="1"/>
</dbReference>
<dbReference type="OrthoDB" id="7643467at2"/>
<feature type="domain" description="HTH crp-type" evidence="4">
    <location>
        <begin position="201"/>
        <end position="274"/>
    </location>
</feature>
<dbReference type="PRINTS" id="PR00034">
    <property type="entry name" value="HTHCRP"/>
</dbReference>
<gene>
    <name evidence="5" type="ORF">SAMN05192542_106227</name>
</gene>
<dbReference type="AlphaFoldDB" id="A0A1H7P5N3"/>
<dbReference type="SUPFAM" id="SSF46785">
    <property type="entry name" value="Winged helix' DNA-binding domain"/>
    <property type="match status" value="1"/>
</dbReference>
<dbReference type="Pfam" id="PF13545">
    <property type="entry name" value="HTH_Crp_2"/>
    <property type="match status" value="1"/>
</dbReference>
<accession>A0A1H7P5N3</accession>
<dbReference type="STRING" id="416943.SAMN05445871_5359"/>
<dbReference type="Proteomes" id="UP000199120">
    <property type="component" value="Unassembled WGS sequence"/>
</dbReference>
<organism evidence="5 6">
    <name type="scientific">Paraburkholderia caballeronis</name>
    <dbReference type="NCBI Taxonomy" id="416943"/>
    <lineage>
        <taxon>Bacteria</taxon>
        <taxon>Pseudomonadati</taxon>
        <taxon>Pseudomonadota</taxon>
        <taxon>Betaproteobacteria</taxon>
        <taxon>Burkholderiales</taxon>
        <taxon>Burkholderiaceae</taxon>
        <taxon>Paraburkholderia</taxon>
    </lineage>
</organism>
<dbReference type="GO" id="GO:0005829">
    <property type="term" value="C:cytosol"/>
    <property type="evidence" value="ECO:0007669"/>
    <property type="project" value="TreeGrafter"/>
</dbReference>
<dbReference type="InterPro" id="IPR036390">
    <property type="entry name" value="WH_DNA-bd_sf"/>
</dbReference>
<dbReference type="GO" id="GO:0003700">
    <property type="term" value="F:DNA-binding transcription factor activity"/>
    <property type="evidence" value="ECO:0007669"/>
    <property type="project" value="TreeGrafter"/>
</dbReference>
<evidence type="ECO:0000256" key="3">
    <source>
        <dbReference type="ARBA" id="ARBA00023163"/>
    </source>
</evidence>
<protein>
    <submittedName>
        <fullName evidence="5">Transcriptional regulator, Crp/Fnr family</fullName>
    </submittedName>
</protein>
<dbReference type="EMBL" id="FOAJ01000006">
    <property type="protein sequence ID" value="SEL30668.1"/>
    <property type="molecule type" value="Genomic_DNA"/>
</dbReference>
<keyword evidence="3" id="KW-0804">Transcription</keyword>
<dbReference type="SUPFAM" id="SSF51206">
    <property type="entry name" value="cAMP-binding domain-like"/>
    <property type="match status" value="1"/>
</dbReference>
<dbReference type="GO" id="GO:0003677">
    <property type="term" value="F:DNA binding"/>
    <property type="evidence" value="ECO:0007669"/>
    <property type="project" value="UniProtKB-KW"/>
</dbReference>
<dbReference type="InterPro" id="IPR050397">
    <property type="entry name" value="Env_Response_Regulators"/>
</dbReference>
<evidence type="ECO:0000313" key="5">
    <source>
        <dbReference type="EMBL" id="SEL30668.1"/>
    </source>
</evidence>
<dbReference type="InterPro" id="IPR014710">
    <property type="entry name" value="RmlC-like_jellyroll"/>
</dbReference>
<evidence type="ECO:0000256" key="2">
    <source>
        <dbReference type="ARBA" id="ARBA00023125"/>
    </source>
</evidence>
<dbReference type="Gene3D" id="1.10.10.10">
    <property type="entry name" value="Winged helix-like DNA-binding domain superfamily/Winged helix DNA-binding domain"/>
    <property type="match status" value="1"/>
</dbReference>
<dbReference type="PANTHER" id="PTHR24567">
    <property type="entry name" value="CRP FAMILY TRANSCRIPTIONAL REGULATORY PROTEIN"/>
    <property type="match status" value="1"/>
</dbReference>
<dbReference type="InterPro" id="IPR000595">
    <property type="entry name" value="cNMP-bd_dom"/>
</dbReference>
<dbReference type="Pfam" id="PF00027">
    <property type="entry name" value="cNMP_binding"/>
    <property type="match status" value="1"/>
</dbReference>
<dbReference type="Gene3D" id="2.60.120.10">
    <property type="entry name" value="Jelly Rolls"/>
    <property type="match status" value="1"/>
</dbReference>
<proteinExistence type="predicted"/>